<dbReference type="HOGENOM" id="CLU_322507_0_0_1"/>
<evidence type="ECO:0000256" key="2">
    <source>
        <dbReference type="ARBA" id="ARBA00005831"/>
    </source>
</evidence>
<comment type="similarity">
    <text evidence="2">Belongs to the COG7 family.</text>
</comment>
<organism evidence="9 10">
    <name type="scientific">Phaeodactylum tricornutum (strain CCAP 1055/1)</name>
    <dbReference type="NCBI Taxonomy" id="556484"/>
    <lineage>
        <taxon>Eukaryota</taxon>
        <taxon>Sar</taxon>
        <taxon>Stramenopiles</taxon>
        <taxon>Ochrophyta</taxon>
        <taxon>Bacillariophyta</taxon>
        <taxon>Bacillariophyceae</taxon>
        <taxon>Bacillariophycidae</taxon>
        <taxon>Naviculales</taxon>
        <taxon>Phaeodactylaceae</taxon>
        <taxon>Phaeodactylum</taxon>
    </lineage>
</organism>
<proteinExistence type="inferred from homology"/>
<dbReference type="GO" id="GO:0006890">
    <property type="term" value="P:retrograde vesicle-mediated transport, Golgi to endoplasmic reticulum"/>
    <property type="evidence" value="ECO:0007669"/>
    <property type="project" value="TreeGrafter"/>
</dbReference>
<dbReference type="GO" id="GO:0000139">
    <property type="term" value="C:Golgi membrane"/>
    <property type="evidence" value="ECO:0007669"/>
    <property type="project" value="UniProtKB-SubCell"/>
</dbReference>
<dbReference type="PANTHER" id="PTHR21443">
    <property type="entry name" value="CONSERVED OLIGOMERIC GOLGI COMPLEX COMPONENT 7"/>
    <property type="match status" value="1"/>
</dbReference>
<dbReference type="Pfam" id="PF10191">
    <property type="entry name" value="COG7"/>
    <property type="match status" value="1"/>
</dbReference>
<sequence length="871" mass="94642">MATSSPDLLGASSPASLNAGTLDDRLTASLNSQQFTVAAYLNLALASQRENAKDDPPDVIAQQRMAELALQLQLQTQSCHEEIGRIGAELQAILPRCAADIGRVGVGLEGLRQDATSLLETTSVDMEQDVSSSLETLSTLHALQANLTRTKEILTAAATWDSTLSTIAPLLAQQNLPDAVNALAQLENGAQALQGMPGLEDRDIAVANVRQQVSILLQPQLQNALIHMQTRLGPLQQCVLLYSKLDKIDALKEDYVKTRPTSLHKSWFDYSPSYGDDVADQNATAFLAWLPTWFDAVLTLIGEERRQALTVFGPESVSEIVMKVFRECFRPILPSFKSRLESIYSSEETGPSKGSLQSVCSIYESTLQFLSLAYETIAGGWLDLVEGGTIKGNGLSIYKEMGFVFRQIASPFVSYQQRLPNLETRYSTATTQTIIREMHQAVSDVSNGKATLETLQTATQLLQELSGASFPLAEGAVARFELLNGGYNSASALQAVDKIVATYCGELAIAIRTLSATTTADETALAVNFDESHVLCALEVLKIAGAFRKNLLDLEVKTRERLTVLSSRMSSYISKEKELEEVPATTTRKSSAAVVLLPDSFSAVEIDSFLTKAVCFDEENNETNAALVILQRLAESGPTSVPLYPETEDATRRLATSCHTFVFDVCAAVPRLHLKGMSSLQSWKEANEQDINSYGILPQSYITHVGEHMLALVQALEPFASDSEALGLANEVMGGVHGVAMQPWREFLSASGTMGSEDVIKSLMNGKNLDNFVVASAALGEEEGTEEEESEANKFCNVWLDVVSTAVTGRLLERIMRIPSLTPKGCEHLNTDLNYLVNVFSALGVRGHPHPLLGHLAELALVEADKNDFPQ</sequence>
<dbReference type="eggNOG" id="KOG4182">
    <property type="taxonomic scope" value="Eukaryota"/>
</dbReference>
<dbReference type="STRING" id="556484.B7FT53"/>
<reference evidence="10" key="2">
    <citation type="submission" date="2008-08" db="EMBL/GenBank/DDBJ databases">
        <authorList>
            <consortium name="Diatom Consortium"/>
            <person name="Grigoriev I."/>
            <person name="Grimwood J."/>
            <person name="Kuo A."/>
            <person name="Otillar R.P."/>
            <person name="Salamov A."/>
            <person name="Detter J.C."/>
            <person name="Lindquist E."/>
            <person name="Shapiro H."/>
            <person name="Lucas S."/>
            <person name="Glavina del Rio T."/>
            <person name="Pitluck S."/>
            <person name="Rokhsar D."/>
            <person name="Bowler C."/>
        </authorList>
    </citation>
    <scope>GENOME REANNOTATION</scope>
    <source>
        <strain evidence="10">CCAP 1055/1</strain>
    </source>
</reference>
<dbReference type="RefSeq" id="XP_002177780.1">
    <property type="nucleotide sequence ID" value="XM_002177744.1"/>
</dbReference>
<dbReference type="GeneID" id="7196996"/>
<keyword evidence="4" id="KW-0813">Transport</keyword>
<evidence type="ECO:0000256" key="5">
    <source>
        <dbReference type="ARBA" id="ARBA00022927"/>
    </source>
</evidence>
<dbReference type="PaxDb" id="2850-Phatr43693"/>
<evidence type="ECO:0000256" key="7">
    <source>
        <dbReference type="ARBA" id="ARBA00023136"/>
    </source>
</evidence>
<dbReference type="Proteomes" id="UP000000759">
    <property type="component" value="Chromosome 2"/>
</dbReference>
<keyword evidence="7" id="KW-0472">Membrane</keyword>
<dbReference type="InParanoid" id="B7FT53"/>
<dbReference type="EMBL" id="CM000606">
    <property type="protein sequence ID" value="EEC50594.1"/>
    <property type="molecule type" value="Genomic_DNA"/>
</dbReference>
<keyword evidence="5" id="KW-0653">Protein transport</keyword>
<name>B7FT53_PHATC</name>
<dbReference type="InterPro" id="IPR019335">
    <property type="entry name" value="COG7"/>
</dbReference>
<gene>
    <name evidence="9" type="ORF">PHATRDRAFT_43693</name>
</gene>
<keyword evidence="6" id="KW-0333">Golgi apparatus</keyword>
<dbReference type="AlphaFoldDB" id="B7FT53"/>
<keyword evidence="10" id="KW-1185">Reference proteome</keyword>
<dbReference type="KEGG" id="pti:PHATRDRAFT_43693"/>
<protein>
    <recommendedName>
        <fullName evidence="3">Conserved oligomeric Golgi complex subunit 7</fullName>
    </recommendedName>
    <alternativeName>
        <fullName evidence="8">Component of oligomeric Golgi complex 7</fullName>
    </alternativeName>
</protein>
<dbReference type="PANTHER" id="PTHR21443:SF0">
    <property type="entry name" value="CONSERVED OLIGOMERIC GOLGI COMPLEX SUBUNIT 7"/>
    <property type="match status" value="1"/>
</dbReference>
<comment type="subcellular location">
    <subcellularLocation>
        <location evidence="1">Golgi apparatus membrane</location>
        <topology evidence="1">Peripheral membrane protein</topology>
    </subcellularLocation>
</comment>
<dbReference type="OrthoDB" id="245173at2759"/>
<evidence type="ECO:0000256" key="8">
    <source>
        <dbReference type="ARBA" id="ARBA00031345"/>
    </source>
</evidence>
<dbReference type="GO" id="GO:0017119">
    <property type="term" value="C:Golgi transport complex"/>
    <property type="evidence" value="ECO:0007669"/>
    <property type="project" value="InterPro"/>
</dbReference>
<accession>B7FT53</accession>
<dbReference type="GO" id="GO:0006886">
    <property type="term" value="P:intracellular protein transport"/>
    <property type="evidence" value="ECO:0007669"/>
    <property type="project" value="InterPro"/>
</dbReference>
<evidence type="ECO:0000313" key="10">
    <source>
        <dbReference type="Proteomes" id="UP000000759"/>
    </source>
</evidence>
<evidence type="ECO:0000256" key="6">
    <source>
        <dbReference type="ARBA" id="ARBA00023034"/>
    </source>
</evidence>
<evidence type="ECO:0000256" key="4">
    <source>
        <dbReference type="ARBA" id="ARBA00022448"/>
    </source>
</evidence>
<dbReference type="GO" id="GO:0007030">
    <property type="term" value="P:Golgi organization"/>
    <property type="evidence" value="ECO:0007669"/>
    <property type="project" value="TreeGrafter"/>
</dbReference>
<evidence type="ECO:0000256" key="1">
    <source>
        <dbReference type="ARBA" id="ARBA00004395"/>
    </source>
</evidence>
<evidence type="ECO:0000256" key="3">
    <source>
        <dbReference type="ARBA" id="ARBA00020984"/>
    </source>
</evidence>
<reference evidence="9 10" key="1">
    <citation type="journal article" date="2008" name="Nature">
        <title>The Phaeodactylum genome reveals the evolutionary history of diatom genomes.</title>
        <authorList>
            <person name="Bowler C."/>
            <person name="Allen A.E."/>
            <person name="Badger J.H."/>
            <person name="Grimwood J."/>
            <person name="Jabbari K."/>
            <person name="Kuo A."/>
            <person name="Maheswari U."/>
            <person name="Martens C."/>
            <person name="Maumus F."/>
            <person name="Otillar R.P."/>
            <person name="Rayko E."/>
            <person name="Salamov A."/>
            <person name="Vandepoele K."/>
            <person name="Beszteri B."/>
            <person name="Gruber A."/>
            <person name="Heijde M."/>
            <person name="Katinka M."/>
            <person name="Mock T."/>
            <person name="Valentin K."/>
            <person name="Verret F."/>
            <person name="Berges J.A."/>
            <person name="Brownlee C."/>
            <person name="Cadoret J.P."/>
            <person name="Chiovitti A."/>
            <person name="Choi C.J."/>
            <person name="Coesel S."/>
            <person name="De Martino A."/>
            <person name="Detter J.C."/>
            <person name="Durkin C."/>
            <person name="Falciatore A."/>
            <person name="Fournet J."/>
            <person name="Haruta M."/>
            <person name="Huysman M.J."/>
            <person name="Jenkins B.D."/>
            <person name="Jiroutova K."/>
            <person name="Jorgensen R.E."/>
            <person name="Joubert Y."/>
            <person name="Kaplan A."/>
            <person name="Kroger N."/>
            <person name="Kroth P.G."/>
            <person name="La Roche J."/>
            <person name="Lindquist E."/>
            <person name="Lommer M."/>
            <person name="Martin-Jezequel V."/>
            <person name="Lopez P.J."/>
            <person name="Lucas S."/>
            <person name="Mangogna M."/>
            <person name="McGinnis K."/>
            <person name="Medlin L.K."/>
            <person name="Montsant A."/>
            <person name="Oudot-Le Secq M.P."/>
            <person name="Napoli C."/>
            <person name="Obornik M."/>
            <person name="Parker M.S."/>
            <person name="Petit J.L."/>
            <person name="Porcel B.M."/>
            <person name="Poulsen N."/>
            <person name="Robison M."/>
            <person name="Rychlewski L."/>
            <person name="Rynearson T.A."/>
            <person name="Schmutz J."/>
            <person name="Shapiro H."/>
            <person name="Siaut M."/>
            <person name="Stanley M."/>
            <person name="Sussman M.R."/>
            <person name="Taylor A.R."/>
            <person name="Vardi A."/>
            <person name="von Dassow P."/>
            <person name="Vyverman W."/>
            <person name="Willis A."/>
            <person name="Wyrwicz L.S."/>
            <person name="Rokhsar D.S."/>
            <person name="Weissenbach J."/>
            <person name="Armbrust E.V."/>
            <person name="Green B.R."/>
            <person name="Van de Peer Y."/>
            <person name="Grigoriev I.V."/>
        </authorList>
    </citation>
    <scope>NUCLEOTIDE SEQUENCE [LARGE SCALE GENOMIC DNA]</scope>
    <source>
        <strain evidence="9 10">CCAP 1055/1</strain>
    </source>
</reference>
<evidence type="ECO:0000313" key="9">
    <source>
        <dbReference type="EMBL" id="EEC50594.1"/>
    </source>
</evidence>